<evidence type="ECO:0000313" key="8">
    <source>
        <dbReference type="Proteomes" id="UP000316759"/>
    </source>
</evidence>
<dbReference type="PROSITE" id="PS50106">
    <property type="entry name" value="PDZ"/>
    <property type="match status" value="2"/>
</dbReference>
<dbReference type="CDD" id="cd06720">
    <property type="entry name" value="PDZ1_APBA1_3-like"/>
    <property type="match status" value="1"/>
</dbReference>
<gene>
    <name evidence="7" type="ORF">FGIG_05145</name>
</gene>
<dbReference type="Gene3D" id="2.30.29.30">
    <property type="entry name" value="Pleckstrin-homology domain (PH domain)/Phosphotyrosine-binding domain (PTB)"/>
    <property type="match status" value="1"/>
</dbReference>
<keyword evidence="1" id="KW-0813">Transport</keyword>
<dbReference type="SUPFAM" id="SSF50729">
    <property type="entry name" value="PH domain-like"/>
    <property type="match status" value="1"/>
</dbReference>
<protein>
    <submittedName>
        <fullName evidence="7">Amyloid beta A4 protein-binding family A member 2</fullName>
    </submittedName>
</protein>
<feature type="compositionally biased region" description="Basic and acidic residues" evidence="4">
    <location>
        <begin position="93"/>
        <end position="104"/>
    </location>
</feature>
<dbReference type="InterPro" id="IPR051230">
    <property type="entry name" value="APP-Binding"/>
</dbReference>
<feature type="domain" description="PID" evidence="5">
    <location>
        <begin position="30"/>
        <end position="177"/>
    </location>
</feature>
<dbReference type="GO" id="GO:0007268">
    <property type="term" value="P:chemical synaptic transmission"/>
    <property type="evidence" value="ECO:0007669"/>
    <property type="project" value="TreeGrafter"/>
</dbReference>
<evidence type="ECO:0000256" key="1">
    <source>
        <dbReference type="ARBA" id="ARBA00022448"/>
    </source>
</evidence>
<feature type="region of interest" description="Disordered" evidence="4">
    <location>
        <begin position="1"/>
        <end position="25"/>
    </location>
</feature>
<dbReference type="FunFam" id="2.30.42.10:FF:000007">
    <property type="entry name" value="Amyloid beta A4 protein-binding family A member"/>
    <property type="match status" value="1"/>
</dbReference>
<feature type="region of interest" description="Disordered" evidence="4">
    <location>
        <begin position="80"/>
        <end position="134"/>
    </location>
</feature>
<evidence type="ECO:0000256" key="4">
    <source>
        <dbReference type="SAM" id="MobiDB-lite"/>
    </source>
</evidence>
<dbReference type="AlphaFoldDB" id="A0A504YKS1"/>
<feature type="compositionally biased region" description="Polar residues" evidence="4">
    <location>
        <begin position="108"/>
        <end position="117"/>
    </location>
</feature>
<evidence type="ECO:0000259" key="6">
    <source>
        <dbReference type="PROSITE" id="PS50106"/>
    </source>
</evidence>
<keyword evidence="3" id="KW-0677">Repeat</keyword>
<keyword evidence="8" id="KW-1185">Reference proteome</keyword>
<evidence type="ECO:0000256" key="2">
    <source>
        <dbReference type="ARBA" id="ARBA00022553"/>
    </source>
</evidence>
<proteinExistence type="predicted"/>
<evidence type="ECO:0000259" key="5">
    <source>
        <dbReference type="PROSITE" id="PS01179"/>
    </source>
</evidence>
<feature type="compositionally biased region" description="Polar residues" evidence="4">
    <location>
        <begin position="80"/>
        <end position="92"/>
    </location>
</feature>
<keyword evidence="2" id="KW-0597">Phosphoprotein</keyword>
<dbReference type="PROSITE" id="PS01179">
    <property type="entry name" value="PID"/>
    <property type="match status" value="1"/>
</dbReference>
<dbReference type="EMBL" id="SUNJ01008729">
    <property type="protein sequence ID" value="TPP60991.1"/>
    <property type="molecule type" value="Genomic_DNA"/>
</dbReference>
<dbReference type="OrthoDB" id="5987010at2759"/>
<accession>A0A504YKS1</accession>
<feature type="domain" description="PDZ" evidence="6">
    <location>
        <begin position="212"/>
        <end position="283"/>
    </location>
</feature>
<dbReference type="GO" id="GO:0005886">
    <property type="term" value="C:plasma membrane"/>
    <property type="evidence" value="ECO:0007669"/>
    <property type="project" value="TreeGrafter"/>
</dbReference>
<evidence type="ECO:0000256" key="3">
    <source>
        <dbReference type="ARBA" id="ARBA00022737"/>
    </source>
</evidence>
<dbReference type="InterPro" id="IPR006020">
    <property type="entry name" value="PTB/PI_dom"/>
</dbReference>
<dbReference type="SUPFAM" id="SSF50156">
    <property type="entry name" value="PDZ domain-like"/>
    <property type="match status" value="2"/>
</dbReference>
<dbReference type="InterPro" id="IPR001478">
    <property type="entry name" value="PDZ"/>
</dbReference>
<dbReference type="Proteomes" id="UP000316759">
    <property type="component" value="Unassembled WGS sequence"/>
</dbReference>
<reference evidence="7 8" key="1">
    <citation type="submission" date="2019-04" db="EMBL/GenBank/DDBJ databases">
        <title>Annotation for the trematode Fasciola gigantica.</title>
        <authorList>
            <person name="Choi Y.-J."/>
        </authorList>
    </citation>
    <scope>NUCLEOTIDE SEQUENCE [LARGE SCALE GENOMIC DNA]</scope>
    <source>
        <strain evidence="7">Uganda_cow_1</strain>
    </source>
</reference>
<dbReference type="PANTHER" id="PTHR12345">
    <property type="entry name" value="SYNTENIN RELATED"/>
    <property type="match status" value="1"/>
</dbReference>
<dbReference type="Gene3D" id="2.30.42.10">
    <property type="match status" value="2"/>
</dbReference>
<evidence type="ECO:0000313" key="7">
    <source>
        <dbReference type="EMBL" id="TPP60991.1"/>
    </source>
</evidence>
<dbReference type="InterPro" id="IPR036034">
    <property type="entry name" value="PDZ_sf"/>
</dbReference>
<dbReference type="Pfam" id="PF00640">
    <property type="entry name" value="PID"/>
    <property type="match status" value="2"/>
</dbReference>
<dbReference type="CDD" id="cd06793">
    <property type="entry name" value="PDZ2_APBA1_3-like"/>
    <property type="match status" value="1"/>
</dbReference>
<comment type="caution">
    <text evidence="7">The sequence shown here is derived from an EMBL/GenBank/DDBJ whole genome shotgun (WGS) entry which is preliminary data.</text>
</comment>
<dbReference type="InterPro" id="IPR011993">
    <property type="entry name" value="PH-like_dom_sf"/>
</dbReference>
<dbReference type="STRING" id="46835.A0A504YKS1"/>
<dbReference type="GO" id="GO:0043197">
    <property type="term" value="C:dendritic spine"/>
    <property type="evidence" value="ECO:0007669"/>
    <property type="project" value="TreeGrafter"/>
</dbReference>
<name>A0A504YKS1_FASGI</name>
<dbReference type="PANTHER" id="PTHR12345:SF16">
    <property type="entry name" value="X11L, ISOFORM F-RELATED"/>
    <property type="match status" value="1"/>
</dbReference>
<sequence length="421" mass="46561">MYHERLPVFPPPLRFPNQAPDGENQPSVSVALFVSTERIMLLNNNLQEILIDHELKTVSYIADIGEIFVLMARRPDPMVDQTTAETEVQSSVQKDEPNETHDAGSEPGSGTTLNVSPNHRKLDPSPIKPGSIQKTRDVQTKLVCHVLESQEARMIAQAVGHAFQLAYLDFLRKNGVEDLASVKHLNYEEVLNQQEIFCDELTMFSDKDRHKQITIPKQRGEPLGVVIVSSGWGSLLPTALLANMNPTGPAARCGQLNIGNHIISVNEQSLVGLPLNTCQHIIKVDLRLQAFLACSCIVHLPLSPHLFVKPKSCRNRTAVKLVVVDCPPVIEVLIRRPSLQYQLGFSVQDGVICSLLRGGIAERGGIRVDHRIIEINGQSVVAVSHEQIVHMLANAVGEIHIRTMPTSVYRLLTGQDTPSYI</sequence>
<feature type="domain" description="PDZ" evidence="6">
    <location>
        <begin position="331"/>
        <end position="407"/>
    </location>
</feature>
<dbReference type="GO" id="GO:0005737">
    <property type="term" value="C:cytoplasm"/>
    <property type="evidence" value="ECO:0007669"/>
    <property type="project" value="TreeGrafter"/>
</dbReference>
<organism evidence="7 8">
    <name type="scientific">Fasciola gigantica</name>
    <name type="common">Giant liver fluke</name>
    <dbReference type="NCBI Taxonomy" id="46835"/>
    <lineage>
        <taxon>Eukaryota</taxon>
        <taxon>Metazoa</taxon>
        <taxon>Spiralia</taxon>
        <taxon>Lophotrochozoa</taxon>
        <taxon>Platyhelminthes</taxon>
        <taxon>Trematoda</taxon>
        <taxon>Digenea</taxon>
        <taxon>Plagiorchiida</taxon>
        <taxon>Echinostomata</taxon>
        <taxon>Echinostomatoidea</taxon>
        <taxon>Fasciolidae</taxon>
        <taxon>Fasciola</taxon>
    </lineage>
</organism>
<dbReference type="Pfam" id="PF00595">
    <property type="entry name" value="PDZ"/>
    <property type="match status" value="2"/>
</dbReference>
<dbReference type="SMART" id="SM00228">
    <property type="entry name" value="PDZ"/>
    <property type="match status" value="2"/>
</dbReference>